<feature type="repeat" description="ANK" evidence="3">
    <location>
        <begin position="144"/>
        <end position="176"/>
    </location>
</feature>
<dbReference type="PANTHER" id="PTHR24198">
    <property type="entry name" value="ANKYRIN REPEAT AND PROTEIN KINASE DOMAIN-CONTAINING PROTEIN"/>
    <property type="match status" value="1"/>
</dbReference>
<dbReference type="Proteomes" id="UP000256763">
    <property type="component" value="Unassembled WGS sequence"/>
</dbReference>
<dbReference type="EMBL" id="NFZW01000038">
    <property type="protein sequence ID" value="RFA31872.1"/>
    <property type="molecule type" value="Genomic_DNA"/>
</dbReference>
<accession>A0A3E0WG03</accession>
<dbReference type="SUPFAM" id="SSF48403">
    <property type="entry name" value="Ankyrin repeat"/>
    <property type="match status" value="1"/>
</dbReference>
<dbReference type="PANTHER" id="PTHR24198:SF165">
    <property type="entry name" value="ANKYRIN REPEAT-CONTAINING PROTEIN-RELATED"/>
    <property type="match status" value="1"/>
</dbReference>
<reference evidence="5" key="1">
    <citation type="submission" date="2017-05" db="EMBL/GenBank/DDBJ databases">
        <authorList>
            <person name="Sharma S."/>
            <person name="Sidhu C."/>
            <person name="Pinnaka A.K."/>
        </authorList>
    </citation>
    <scope>NUCLEOTIDE SEQUENCE [LARGE SCALE GENOMIC DNA]</scope>
    <source>
        <strain evidence="5">AK93</strain>
    </source>
</reference>
<gene>
    <name evidence="4" type="ORF">CAL65_21090</name>
</gene>
<protein>
    <submittedName>
        <fullName evidence="4">Uncharacterized protein</fullName>
    </submittedName>
</protein>
<dbReference type="SMART" id="SM00248">
    <property type="entry name" value="ANK"/>
    <property type="match status" value="3"/>
</dbReference>
<name>A0A3E0WG03_9GAMM</name>
<sequence length="236" mass="25416">MMKAGGQRMSSETSFNQSGNSRMFAFVQRSWILFTCFFVFFLLVLTASHVQASNSPCDYLVETVPANAGELIERSDGSDELYGKSIVYYAAVLGKANKISEWVQNADWATLDPEILSGAVIAGRPNVVNALLQAGASPDWQDASGMTPLLAAASCERSDMVALLIDAGANIQTPNKDGLDPMLQAITLGDLDTIEILLESGFDLSQARLANGLGPMDIAQLTENEEVINTLSRYLP</sequence>
<dbReference type="InterPro" id="IPR002110">
    <property type="entry name" value="Ankyrin_rpt"/>
</dbReference>
<evidence type="ECO:0000256" key="2">
    <source>
        <dbReference type="ARBA" id="ARBA00023043"/>
    </source>
</evidence>
<evidence type="ECO:0000313" key="4">
    <source>
        <dbReference type="EMBL" id="RFA31872.1"/>
    </source>
</evidence>
<dbReference type="Pfam" id="PF12796">
    <property type="entry name" value="Ank_2"/>
    <property type="match status" value="1"/>
</dbReference>
<keyword evidence="2 3" id="KW-0040">ANK repeat</keyword>
<dbReference type="RefSeq" id="WP_116303347.1">
    <property type="nucleotide sequence ID" value="NZ_NFZW01000038.1"/>
</dbReference>
<dbReference type="OrthoDB" id="8960888at2"/>
<evidence type="ECO:0000256" key="3">
    <source>
        <dbReference type="PROSITE-ProRule" id="PRU00023"/>
    </source>
</evidence>
<dbReference type="GO" id="GO:0005737">
    <property type="term" value="C:cytoplasm"/>
    <property type="evidence" value="ECO:0007669"/>
    <property type="project" value="TreeGrafter"/>
</dbReference>
<dbReference type="AlphaFoldDB" id="A0A3E0WG03"/>
<evidence type="ECO:0000256" key="1">
    <source>
        <dbReference type="ARBA" id="ARBA00022737"/>
    </source>
</evidence>
<dbReference type="PROSITE" id="PS50088">
    <property type="entry name" value="ANK_REPEAT"/>
    <property type="match status" value="2"/>
</dbReference>
<keyword evidence="1" id="KW-0677">Repeat</keyword>
<comment type="caution">
    <text evidence="4">The sequence shown here is derived from an EMBL/GenBank/DDBJ whole genome shotgun (WGS) entry which is preliminary data.</text>
</comment>
<feature type="repeat" description="ANK" evidence="3">
    <location>
        <begin position="177"/>
        <end position="209"/>
    </location>
</feature>
<keyword evidence="5" id="KW-1185">Reference proteome</keyword>
<evidence type="ECO:0000313" key="5">
    <source>
        <dbReference type="Proteomes" id="UP000256763"/>
    </source>
</evidence>
<proteinExistence type="predicted"/>
<dbReference type="InterPro" id="IPR036770">
    <property type="entry name" value="Ankyrin_rpt-contain_sf"/>
</dbReference>
<dbReference type="Gene3D" id="1.25.40.20">
    <property type="entry name" value="Ankyrin repeat-containing domain"/>
    <property type="match status" value="1"/>
</dbReference>
<dbReference type="PROSITE" id="PS50297">
    <property type="entry name" value="ANK_REP_REGION"/>
    <property type="match status" value="2"/>
</dbReference>
<organism evidence="4 5">
    <name type="scientific">Alkalilimnicola ehrlichii</name>
    <dbReference type="NCBI Taxonomy" id="351052"/>
    <lineage>
        <taxon>Bacteria</taxon>
        <taxon>Pseudomonadati</taxon>
        <taxon>Pseudomonadota</taxon>
        <taxon>Gammaproteobacteria</taxon>
        <taxon>Chromatiales</taxon>
        <taxon>Ectothiorhodospiraceae</taxon>
        <taxon>Alkalilimnicola</taxon>
    </lineage>
</organism>